<evidence type="ECO:0000313" key="9">
    <source>
        <dbReference type="Proteomes" id="UP001549055"/>
    </source>
</evidence>
<dbReference type="Pfam" id="PF02687">
    <property type="entry name" value="FtsX"/>
    <property type="match status" value="1"/>
</dbReference>
<feature type="transmembrane region" description="Helical" evidence="6">
    <location>
        <begin position="198"/>
        <end position="217"/>
    </location>
</feature>
<keyword evidence="3 6" id="KW-0812">Transmembrane</keyword>
<dbReference type="RefSeq" id="WP_253365985.1">
    <property type="nucleotide sequence ID" value="NZ_JALJXU010000008.1"/>
</dbReference>
<protein>
    <submittedName>
        <fullName evidence="8">ABC transport system permease protein</fullName>
    </submittedName>
</protein>
<sequence>MWGLTHKLAVSNLLKNRELYYPFALMTVLSSAVAYIFTSLTYNPDIKKVAFSSAVNSIMGFGLVVVLVTVSLMILYANAFVMKQRSKEFGLYSVLGLDKKHLLYMNGVETFLFGSMATGLGILTGILLDNLFYAILLRIIQVPVVFSSTFQWKSVVTVLLAFAVIFSFTSLLNAGKIGFSSSLNLVKGKRTGEKKGRFLKLQTLIGTLVLGAAYWLATDISNPSTAISNFFIAVLMVIFATYLLFNAGTIVFLRFLKNRPSYFYQPSNFISVSNLIFRMRKNAMGLATIAILSTMVLVTLIAGVNIYFGGHNTVAISYPQEIAIVMEPLKNEDGTVSGTQQEARSYVDKLIKEEKISDAQVTDYTYQFEFIKKVEGNRLETYTGMEDTYGTMDSYTKGAISVISASDYKKLTGKEADLSGRQILLYSQGMNYQTDKDLILNGKTYVIKQVLDHDITKKKLPRSMSFIMDKDTLIVVADGVEVLPVEKSHYYFGIDTSLSADEQSKLGEKWRYMDGNDNTENKEITFNHFYASTRIDMERDFFAFTGSFLFIGLLLTSVFFMAAVLVIYYKQVSEGYEDKERFAIMQKVGLDQEATKKSIGKQMLTVFFLPIAVAFIHLAFAFKMLSLILRLLSLLDTSFIFQVTLVTCLIYFVLYVLVYLGTSHAYHKIIGK</sequence>
<dbReference type="PANTHER" id="PTHR46795">
    <property type="entry name" value="ABC TRANSPORTER PERMEASE-RELATED-RELATED"/>
    <property type="match status" value="1"/>
</dbReference>
<dbReference type="InterPro" id="IPR027022">
    <property type="entry name" value="ABC_permease_BceB-typ"/>
</dbReference>
<feature type="transmembrane region" description="Helical" evidence="6">
    <location>
        <begin position="58"/>
        <end position="81"/>
    </location>
</feature>
<keyword evidence="5 6" id="KW-0472">Membrane</keyword>
<dbReference type="InterPro" id="IPR052536">
    <property type="entry name" value="ABC-4_Integral_Memb_Prot"/>
</dbReference>
<feature type="transmembrane region" description="Helical" evidence="6">
    <location>
        <begin position="229"/>
        <end position="253"/>
    </location>
</feature>
<dbReference type="PANTHER" id="PTHR46795:SF3">
    <property type="entry name" value="ABC TRANSPORTER PERMEASE"/>
    <property type="match status" value="1"/>
</dbReference>
<comment type="subcellular location">
    <subcellularLocation>
        <location evidence="1 6">Cell membrane</location>
        <topology evidence="1 6">Multi-pass membrane protein</topology>
    </subcellularLocation>
</comment>
<dbReference type="InterPro" id="IPR003838">
    <property type="entry name" value="ABC3_permease_C"/>
</dbReference>
<evidence type="ECO:0000256" key="1">
    <source>
        <dbReference type="ARBA" id="ARBA00004651"/>
    </source>
</evidence>
<evidence type="ECO:0000256" key="2">
    <source>
        <dbReference type="ARBA" id="ARBA00022475"/>
    </source>
</evidence>
<evidence type="ECO:0000256" key="3">
    <source>
        <dbReference type="ARBA" id="ARBA00022692"/>
    </source>
</evidence>
<keyword evidence="2 6" id="KW-1003">Cell membrane</keyword>
<keyword evidence="4 6" id="KW-1133">Transmembrane helix</keyword>
<dbReference type="EMBL" id="JBEPMK010000001">
    <property type="protein sequence ID" value="MET3643451.1"/>
    <property type="molecule type" value="Genomic_DNA"/>
</dbReference>
<feature type="transmembrane region" description="Helical" evidence="6">
    <location>
        <begin position="20"/>
        <end position="38"/>
    </location>
</feature>
<dbReference type="PIRSF" id="PIRSF018968">
    <property type="entry name" value="ABC_permease_BceB"/>
    <property type="match status" value="1"/>
</dbReference>
<comment type="similarity">
    <text evidence="6">Belongs to the ABC-4 integral membrane protein family.</text>
</comment>
<evidence type="ECO:0000256" key="5">
    <source>
        <dbReference type="ARBA" id="ARBA00023136"/>
    </source>
</evidence>
<gene>
    <name evidence="8" type="ORF">ABID27_000068</name>
</gene>
<feature type="domain" description="ABC3 transporter permease C-terminal" evidence="7">
    <location>
        <begin position="61"/>
        <end position="177"/>
    </location>
</feature>
<comment type="caution">
    <text evidence="8">The sequence shown here is derived from an EMBL/GenBank/DDBJ whole genome shotgun (WGS) entry which is preliminary data.</text>
</comment>
<evidence type="ECO:0000259" key="7">
    <source>
        <dbReference type="Pfam" id="PF02687"/>
    </source>
</evidence>
<evidence type="ECO:0000256" key="6">
    <source>
        <dbReference type="PIRNR" id="PIRNR018968"/>
    </source>
</evidence>
<feature type="transmembrane region" description="Helical" evidence="6">
    <location>
        <begin position="639"/>
        <end position="660"/>
    </location>
</feature>
<feature type="transmembrane region" description="Helical" evidence="6">
    <location>
        <begin position="606"/>
        <end position="633"/>
    </location>
</feature>
<evidence type="ECO:0000313" key="8">
    <source>
        <dbReference type="EMBL" id="MET3643451.1"/>
    </source>
</evidence>
<feature type="transmembrane region" description="Helical" evidence="6">
    <location>
        <begin position="102"/>
        <end position="135"/>
    </location>
</feature>
<proteinExistence type="inferred from homology"/>
<keyword evidence="6" id="KW-0813">Transport</keyword>
<reference evidence="8 9" key="1">
    <citation type="submission" date="2024-06" db="EMBL/GenBank/DDBJ databases">
        <title>Genomic Encyclopedia of Type Strains, Phase IV (KMG-IV): sequencing the most valuable type-strain genomes for metagenomic binning, comparative biology and taxonomic classification.</title>
        <authorList>
            <person name="Goeker M."/>
        </authorList>
    </citation>
    <scope>NUCLEOTIDE SEQUENCE [LARGE SCALE GENOMIC DNA]</scope>
    <source>
        <strain evidence="8 9">DSM 15349</strain>
    </source>
</reference>
<feature type="transmembrane region" description="Helical" evidence="6">
    <location>
        <begin position="283"/>
        <end position="308"/>
    </location>
</feature>
<organism evidence="8 9">
    <name type="scientific">Streptococcus gallinaceus</name>
    <dbReference type="NCBI Taxonomy" id="165758"/>
    <lineage>
        <taxon>Bacteria</taxon>
        <taxon>Bacillati</taxon>
        <taxon>Bacillota</taxon>
        <taxon>Bacilli</taxon>
        <taxon>Lactobacillales</taxon>
        <taxon>Streptococcaceae</taxon>
        <taxon>Streptococcus</taxon>
    </lineage>
</organism>
<accession>A0ABV2JHR9</accession>
<dbReference type="Proteomes" id="UP001549055">
    <property type="component" value="Unassembled WGS sequence"/>
</dbReference>
<evidence type="ECO:0000256" key="4">
    <source>
        <dbReference type="ARBA" id="ARBA00022989"/>
    </source>
</evidence>
<feature type="transmembrane region" description="Helical" evidence="6">
    <location>
        <begin position="541"/>
        <end position="569"/>
    </location>
</feature>
<feature type="transmembrane region" description="Helical" evidence="6">
    <location>
        <begin position="155"/>
        <end position="177"/>
    </location>
</feature>
<name>A0ABV2JHR9_9STRE</name>
<keyword evidence="9" id="KW-1185">Reference proteome</keyword>